<feature type="transmembrane region" description="Helical" evidence="2">
    <location>
        <begin position="644"/>
        <end position="666"/>
    </location>
</feature>
<keyword evidence="2" id="KW-1133">Transmembrane helix</keyword>
<keyword evidence="1 3" id="KW-0732">Signal</keyword>
<feature type="chain" id="PRO_5019057630" description="Integrin alpha FG-GAP repeat containing 1" evidence="3">
    <location>
        <begin position="19"/>
        <end position="690"/>
    </location>
</feature>
<dbReference type="InterPro" id="IPR024881">
    <property type="entry name" value="Tip"/>
</dbReference>
<gene>
    <name evidence="4" type="ORF">EHS24_009286</name>
</gene>
<dbReference type="InterPro" id="IPR013517">
    <property type="entry name" value="FG-GAP"/>
</dbReference>
<dbReference type="SUPFAM" id="SSF69318">
    <property type="entry name" value="Integrin alpha N-terminal domain"/>
    <property type="match status" value="1"/>
</dbReference>
<reference evidence="4 5" key="1">
    <citation type="submission" date="2018-11" db="EMBL/GenBank/DDBJ databases">
        <title>Genome sequence of Apiotrichum porosum DSM 27194.</title>
        <authorList>
            <person name="Aliyu H."/>
            <person name="Gorte O."/>
            <person name="Ochsenreither K."/>
        </authorList>
    </citation>
    <scope>NUCLEOTIDE SEQUENCE [LARGE SCALE GENOMIC DNA]</scope>
    <source>
        <strain evidence="4 5">DSM 27194</strain>
    </source>
</reference>
<keyword evidence="2" id="KW-0812">Transmembrane</keyword>
<dbReference type="InterPro" id="IPR028994">
    <property type="entry name" value="Integrin_alpha_N"/>
</dbReference>
<evidence type="ECO:0000313" key="5">
    <source>
        <dbReference type="Proteomes" id="UP000279236"/>
    </source>
</evidence>
<dbReference type="Pfam" id="PF13517">
    <property type="entry name" value="FG-GAP_3"/>
    <property type="match status" value="2"/>
</dbReference>
<dbReference type="GeneID" id="39593829"/>
<dbReference type="RefSeq" id="XP_028474743.1">
    <property type="nucleotide sequence ID" value="XM_028624575.1"/>
</dbReference>
<feature type="signal peptide" evidence="3">
    <location>
        <begin position="1"/>
        <end position="18"/>
    </location>
</feature>
<dbReference type="OrthoDB" id="10022113at2759"/>
<keyword evidence="2" id="KW-0472">Membrane</keyword>
<name>A0A427XLK9_9TREE</name>
<evidence type="ECO:0000256" key="3">
    <source>
        <dbReference type="SAM" id="SignalP"/>
    </source>
</evidence>
<comment type="caution">
    <text evidence="4">The sequence shown here is derived from an EMBL/GenBank/DDBJ whole genome shotgun (WGS) entry which is preliminary data.</text>
</comment>
<dbReference type="PANTHER" id="PTHR13412">
    <property type="entry name" value="T-CELL IMMUNOMODULATORY PROTEIN HOMOLOG"/>
    <property type="match status" value="1"/>
</dbReference>
<dbReference type="PANTHER" id="PTHR13412:SF0">
    <property type="entry name" value="T-CELL IMMUNOMODULATORY PROTEIN"/>
    <property type="match status" value="1"/>
</dbReference>
<dbReference type="EMBL" id="RSCE01000009">
    <property type="protein sequence ID" value="RSH79634.1"/>
    <property type="molecule type" value="Genomic_DNA"/>
</dbReference>
<dbReference type="AlphaFoldDB" id="A0A427XLK9"/>
<organism evidence="4 5">
    <name type="scientific">Apiotrichum porosum</name>
    <dbReference type="NCBI Taxonomy" id="105984"/>
    <lineage>
        <taxon>Eukaryota</taxon>
        <taxon>Fungi</taxon>
        <taxon>Dikarya</taxon>
        <taxon>Basidiomycota</taxon>
        <taxon>Agaricomycotina</taxon>
        <taxon>Tremellomycetes</taxon>
        <taxon>Trichosporonales</taxon>
        <taxon>Trichosporonaceae</taxon>
        <taxon>Apiotrichum</taxon>
    </lineage>
</organism>
<dbReference type="Proteomes" id="UP000279236">
    <property type="component" value="Unassembled WGS sequence"/>
</dbReference>
<keyword evidence="5" id="KW-1185">Reference proteome</keyword>
<dbReference type="GO" id="GO:0005886">
    <property type="term" value="C:plasma membrane"/>
    <property type="evidence" value="ECO:0007669"/>
    <property type="project" value="TreeGrafter"/>
</dbReference>
<evidence type="ECO:0000256" key="1">
    <source>
        <dbReference type="ARBA" id="ARBA00022729"/>
    </source>
</evidence>
<sequence>MRLGQLALLLGLVQGSAALWPFKPKRFTAEAFIDAGPLGLDDAVRGRVLAIGDINGDQNSDLFVLDQDGKTVHLYLWQRDNFKYTHASSIAFPHDVVNVVPADFNGDGRLDLLAMMTEGANGGGWWGTPGAMRTDMRVVLGGPGGLDSGTGDVWDLDPATEAQPIVFDDDGSLRASLLGYVKTDEGPALRSWRNNGTAITLSRSMLWPDENVCQLALPHSSAFVDIDGDCQPDLVLHCRHARANEGSLQVWLAKGESGYVMSKRIDLPSGSRAVTFADMNRDGALDLVFASCKKTIPSTGVGTGCSINIAYNVQAGVCSSETSRYDSHGRLGCRGWGELCKSDPAFNFDTDPESDYFTSIPITDLFPGDDVQLLVSAPGTKDIPLPPRAGDFDVDGFPDLLVTVKSGYDTKVKVLHNVPCGKGVPGCTNAPKGARGLVVGGGKGWDALDRITDATGASWIDLDDDGSLDIMVQRSGKQDKERVTFIQNNFYHDAFFLKAQVLNGACEGTSCDPSDGGKSYSGRGASYSGASFKFTVFDTGGTRHAQQGELAPFVAELTESAPVAPDLLPCAPLATYLHWPGPYQQLHRGTSAWEDSTTQLESLIPNSQVIINPPWPAKADEPSPPVTQRSKEWRVELFLHPGDWVPWVALAVAVTVVVLGIVVMWLGEREKREDETERRRALHAINFQAL</sequence>
<evidence type="ECO:0000313" key="4">
    <source>
        <dbReference type="EMBL" id="RSH79634.1"/>
    </source>
</evidence>
<protein>
    <recommendedName>
        <fullName evidence="6">Integrin alpha FG-GAP repeat containing 1</fullName>
    </recommendedName>
</protein>
<evidence type="ECO:0008006" key="6">
    <source>
        <dbReference type="Google" id="ProtNLM"/>
    </source>
</evidence>
<evidence type="ECO:0000256" key="2">
    <source>
        <dbReference type="SAM" id="Phobius"/>
    </source>
</evidence>
<proteinExistence type="predicted"/>
<accession>A0A427XLK9</accession>